<dbReference type="AlphaFoldDB" id="A0A1G2LFA4"/>
<dbReference type="Proteomes" id="UP000176705">
    <property type="component" value="Unassembled WGS sequence"/>
</dbReference>
<gene>
    <name evidence="2" type="ORF">A3B37_00805</name>
</gene>
<keyword evidence="1" id="KW-0812">Transmembrane</keyword>
<sequence length="165" mass="19107">MEKIRYLVLDEPALYLLGALVAVLLFTLGLSLNQAATVMFWWYVACSATVGLYVTWCDFTAFLMSLVDRDTPSGWNWENRPSIQELKKEDPAYARVLAEMWDQLDQTMWRGALRRLFLVLTMFASLPLGAYFLRQSMAGVAVWWESALALVLLTYGFIMHHRYHR</sequence>
<reference evidence="2 3" key="1">
    <citation type="journal article" date="2016" name="Nat. Commun.">
        <title>Thousands of microbial genomes shed light on interconnected biogeochemical processes in an aquifer system.</title>
        <authorList>
            <person name="Anantharaman K."/>
            <person name="Brown C.T."/>
            <person name="Hug L.A."/>
            <person name="Sharon I."/>
            <person name="Castelle C.J."/>
            <person name="Probst A.J."/>
            <person name="Thomas B.C."/>
            <person name="Singh A."/>
            <person name="Wilkins M.J."/>
            <person name="Karaoz U."/>
            <person name="Brodie E.L."/>
            <person name="Williams K.H."/>
            <person name="Hubbard S.S."/>
            <person name="Banfield J.F."/>
        </authorList>
    </citation>
    <scope>NUCLEOTIDE SEQUENCE [LARGE SCALE GENOMIC DNA]</scope>
</reference>
<accession>A0A1G2LFA4</accession>
<comment type="caution">
    <text evidence="2">The sequence shown here is derived from an EMBL/GenBank/DDBJ whole genome shotgun (WGS) entry which is preliminary data.</text>
</comment>
<evidence type="ECO:0000313" key="3">
    <source>
        <dbReference type="Proteomes" id="UP000176705"/>
    </source>
</evidence>
<evidence type="ECO:0000256" key="1">
    <source>
        <dbReference type="SAM" id="Phobius"/>
    </source>
</evidence>
<name>A0A1G2LFA4_9BACT</name>
<protein>
    <submittedName>
        <fullName evidence="2">Uncharacterized protein</fullName>
    </submittedName>
</protein>
<dbReference type="EMBL" id="MHQS01000001">
    <property type="protein sequence ID" value="OHA09511.1"/>
    <property type="molecule type" value="Genomic_DNA"/>
</dbReference>
<proteinExistence type="predicted"/>
<feature type="transmembrane region" description="Helical" evidence="1">
    <location>
        <begin position="12"/>
        <end position="32"/>
    </location>
</feature>
<dbReference type="STRING" id="1802280.A3B37_00805"/>
<keyword evidence="1" id="KW-0472">Membrane</keyword>
<feature type="transmembrane region" description="Helical" evidence="1">
    <location>
        <begin position="38"/>
        <end position="56"/>
    </location>
</feature>
<feature type="transmembrane region" description="Helical" evidence="1">
    <location>
        <begin position="140"/>
        <end position="158"/>
    </location>
</feature>
<keyword evidence="1" id="KW-1133">Transmembrane helix</keyword>
<feature type="transmembrane region" description="Helical" evidence="1">
    <location>
        <begin position="116"/>
        <end position="134"/>
    </location>
</feature>
<organism evidence="2 3">
    <name type="scientific">Candidatus Sungbacteria bacterium RIFCSPLOWO2_01_FULL_59_16</name>
    <dbReference type="NCBI Taxonomy" id="1802280"/>
    <lineage>
        <taxon>Bacteria</taxon>
        <taxon>Candidatus Sungiibacteriota</taxon>
    </lineage>
</organism>
<evidence type="ECO:0000313" key="2">
    <source>
        <dbReference type="EMBL" id="OHA09511.1"/>
    </source>
</evidence>